<protein>
    <submittedName>
        <fullName evidence="5">HemK methyltransferase family member 1</fullName>
    </submittedName>
</protein>
<proteinExistence type="predicted"/>
<dbReference type="SUPFAM" id="SSF53335">
    <property type="entry name" value="S-adenosyl-L-methionine-dependent methyltransferases"/>
    <property type="match status" value="1"/>
</dbReference>
<comment type="caution">
    <text evidence="5">The sequence shown here is derived from an EMBL/GenBank/DDBJ whole genome shotgun (WGS) entry which is preliminary data.</text>
</comment>
<name>A0A2P6V442_9CHLO</name>
<dbReference type="Proteomes" id="UP000239649">
    <property type="component" value="Unassembled WGS sequence"/>
</dbReference>
<keyword evidence="6" id="KW-1185">Reference proteome</keyword>
<evidence type="ECO:0000313" key="5">
    <source>
        <dbReference type="EMBL" id="PSC68856.1"/>
    </source>
</evidence>
<dbReference type="NCBIfam" id="TIGR00536">
    <property type="entry name" value="hemK_fam"/>
    <property type="match status" value="1"/>
</dbReference>
<dbReference type="Gene3D" id="3.40.50.150">
    <property type="entry name" value="Vaccinia Virus protein VP39"/>
    <property type="match status" value="1"/>
</dbReference>
<dbReference type="CDD" id="cd02440">
    <property type="entry name" value="AdoMet_MTases"/>
    <property type="match status" value="1"/>
</dbReference>
<feature type="compositionally biased region" description="Low complexity" evidence="4">
    <location>
        <begin position="55"/>
        <end position="74"/>
    </location>
</feature>
<dbReference type="AlphaFoldDB" id="A0A2P6V442"/>
<sequence length="465" mass="48462">MLSARGLSLARLRALQARAALLRVVQAAPAWPTTSAAGLHPRRAGSTAGAQELNASTASSASTAPEQAAPVPEAQAPPLPLCERPPAHLAPLADLLAWQQRALEHVAAVGDSWQRADEGPSAEDLQTELGWLLDDALTALAQRPGGEWQPTSWRQLERDLRLAGGAGADEQPVSSSQSVVQLREPLEALEAVWERRLQRREPLQYLTSTAFWRDFVLSVGPGVLIPRPETELMVDFVEEAVAAAPQLATGAWADLGTGSGALACGVARALQQAERVYAVDLSPVPLAYAAFNARRLGVGGRLTPLRGSWYEPLEAAGVRQLAGVVSNPPYIPSTEMPGLQAEVGRHEPHLALHGGEGLGIDCLLPICTGAARLLQPGGFLALETAGGEQAHYIADLLRHLRAGVCGGGPLAGGSPLGAPAGGSAAWEAGGSSGGGEVLAFSDVRVRKDLRGVDRFVTATRSAGAC</sequence>
<organism evidence="5 6">
    <name type="scientific">Micractinium conductrix</name>
    <dbReference type="NCBI Taxonomy" id="554055"/>
    <lineage>
        <taxon>Eukaryota</taxon>
        <taxon>Viridiplantae</taxon>
        <taxon>Chlorophyta</taxon>
        <taxon>core chlorophytes</taxon>
        <taxon>Trebouxiophyceae</taxon>
        <taxon>Chlorellales</taxon>
        <taxon>Chlorellaceae</taxon>
        <taxon>Chlorella clade</taxon>
        <taxon>Micractinium</taxon>
    </lineage>
</organism>
<dbReference type="GO" id="GO:0032259">
    <property type="term" value="P:methylation"/>
    <property type="evidence" value="ECO:0007669"/>
    <property type="project" value="UniProtKB-KW"/>
</dbReference>
<feature type="region of interest" description="Disordered" evidence="4">
    <location>
        <begin position="35"/>
        <end position="82"/>
    </location>
</feature>
<evidence type="ECO:0000256" key="3">
    <source>
        <dbReference type="ARBA" id="ARBA00022691"/>
    </source>
</evidence>
<dbReference type="PANTHER" id="PTHR47441">
    <property type="match status" value="1"/>
</dbReference>
<dbReference type="PANTHER" id="PTHR47441:SF3">
    <property type="entry name" value="RELEASE FACTOR GLUTAMINE METHYLTRANSFERASE"/>
    <property type="match status" value="1"/>
</dbReference>
<dbReference type="PROSITE" id="PS00092">
    <property type="entry name" value="N6_MTASE"/>
    <property type="match status" value="1"/>
</dbReference>
<dbReference type="EMBL" id="LHPF02000032">
    <property type="protein sequence ID" value="PSC68856.1"/>
    <property type="molecule type" value="Genomic_DNA"/>
</dbReference>
<keyword evidence="3" id="KW-0949">S-adenosyl-L-methionine</keyword>
<dbReference type="InterPro" id="IPR052663">
    <property type="entry name" value="RF_glutamine_MTase_cyano"/>
</dbReference>
<dbReference type="InterPro" id="IPR002052">
    <property type="entry name" value="DNA_methylase_N6_adenine_CS"/>
</dbReference>
<gene>
    <name evidence="5" type="ORF">C2E20_7550</name>
</gene>
<dbReference type="GO" id="GO:0008757">
    <property type="term" value="F:S-adenosylmethionine-dependent methyltransferase activity"/>
    <property type="evidence" value="ECO:0007669"/>
    <property type="project" value="UniProtKB-ARBA"/>
</dbReference>
<dbReference type="InterPro" id="IPR004556">
    <property type="entry name" value="HemK-like"/>
</dbReference>
<evidence type="ECO:0000256" key="2">
    <source>
        <dbReference type="ARBA" id="ARBA00022679"/>
    </source>
</evidence>
<dbReference type="STRING" id="554055.A0A2P6V442"/>
<accession>A0A2P6V442</accession>
<reference evidence="5 6" key="1">
    <citation type="journal article" date="2018" name="Plant J.">
        <title>Genome sequences of Chlorella sorokiniana UTEX 1602 and Micractinium conductrix SAG 241.80: implications to maltose excretion by a green alga.</title>
        <authorList>
            <person name="Arriola M.B."/>
            <person name="Velmurugan N."/>
            <person name="Zhang Y."/>
            <person name="Plunkett M.H."/>
            <person name="Hondzo H."/>
            <person name="Barney B.M."/>
        </authorList>
    </citation>
    <scope>NUCLEOTIDE SEQUENCE [LARGE SCALE GENOMIC DNA]</scope>
    <source>
        <strain evidence="5 6">SAG 241.80</strain>
    </source>
</reference>
<dbReference type="OrthoDB" id="269872at2759"/>
<dbReference type="GO" id="GO:0003676">
    <property type="term" value="F:nucleic acid binding"/>
    <property type="evidence" value="ECO:0007669"/>
    <property type="project" value="InterPro"/>
</dbReference>
<keyword evidence="2" id="KW-0808">Transferase</keyword>
<evidence type="ECO:0000256" key="4">
    <source>
        <dbReference type="SAM" id="MobiDB-lite"/>
    </source>
</evidence>
<evidence type="ECO:0000256" key="1">
    <source>
        <dbReference type="ARBA" id="ARBA00022603"/>
    </source>
</evidence>
<keyword evidence="1 5" id="KW-0489">Methyltransferase</keyword>
<dbReference type="InterPro" id="IPR029063">
    <property type="entry name" value="SAM-dependent_MTases_sf"/>
</dbReference>
<evidence type="ECO:0000313" key="6">
    <source>
        <dbReference type="Proteomes" id="UP000239649"/>
    </source>
</evidence>
<dbReference type="GO" id="GO:0008276">
    <property type="term" value="F:protein methyltransferase activity"/>
    <property type="evidence" value="ECO:0007669"/>
    <property type="project" value="InterPro"/>
</dbReference>